<dbReference type="AlphaFoldDB" id="A0A0N4XUE9"/>
<name>A0A0N4XUE9_NIPBR</name>
<feature type="compositionally biased region" description="Polar residues" evidence="1">
    <location>
        <begin position="121"/>
        <end position="138"/>
    </location>
</feature>
<dbReference type="Proteomes" id="UP000271162">
    <property type="component" value="Unassembled WGS sequence"/>
</dbReference>
<gene>
    <name evidence="2" type="ORF">NBR_LOCUS6332</name>
</gene>
<feature type="compositionally biased region" description="Basic and acidic residues" evidence="1">
    <location>
        <begin position="48"/>
        <end position="64"/>
    </location>
</feature>
<evidence type="ECO:0000313" key="2">
    <source>
        <dbReference type="EMBL" id="VDL69921.1"/>
    </source>
</evidence>
<dbReference type="WBParaSite" id="NBR_0000633101-mRNA-1">
    <property type="protein sequence ID" value="NBR_0000633101-mRNA-1"/>
    <property type="gene ID" value="NBR_0000633101"/>
</dbReference>
<reference evidence="2 3" key="2">
    <citation type="submission" date="2018-11" db="EMBL/GenBank/DDBJ databases">
        <authorList>
            <consortium name="Pathogen Informatics"/>
        </authorList>
    </citation>
    <scope>NUCLEOTIDE SEQUENCE [LARGE SCALE GENOMIC DNA]</scope>
</reference>
<sequence>MRIVKSDPGALIPPCPRSCKCHITGPMERSKSPPAEQNRIPLPPDLEALEKKGIGSREKAKGPAEKSQPGPAKEERPQGSTIPVEKDKIPTKELVTAQAPPSDEIRVTSRPLPPKRAKPLQRQSAQVIENKSAPTSAENTVKMTRFAKQRGDALKQLAHDLAKQAEKTSSTTEGTSTAQKCLLPFVI</sequence>
<reference evidence="4" key="1">
    <citation type="submission" date="2017-02" db="UniProtKB">
        <authorList>
            <consortium name="WormBaseParasite"/>
        </authorList>
    </citation>
    <scope>IDENTIFICATION</scope>
</reference>
<protein>
    <submittedName>
        <fullName evidence="4">EKA-like protein</fullName>
    </submittedName>
</protein>
<proteinExistence type="predicted"/>
<evidence type="ECO:0000313" key="3">
    <source>
        <dbReference type="Proteomes" id="UP000271162"/>
    </source>
</evidence>
<dbReference type="EMBL" id="UYSL01019793">
    <property type="protein sequence ID" value="VDL69921.1"/>
    <property type="molecule type" value="Genomic_DNA"/>
</dbReference>
<keyword evidence="3" id="KW-1185">Reference proteome</keyword>
<evidence type="ECO:0000256" key="1">
    <source>
        <dbReference type="SAM" id="MobiDB-lite"/>
    </source>
</evidence>
<feature type="region of interest" description="Disordered" evidence="1">
    <location>
        <begin position="1"/>
        <end position="138"/>
    </location>
</feature>
<organism evidence="4">
    <name type="scientific">Nippostrongylus brasiliensis</name>
    <name type="common">Rat hookworm</name>
    <dbReference type="NCBI Taxonomy" id="27835"/>
    <lineage>
        <taxon>Eukaryota</taxon>
        <taxon>Metazoa</taxon>
        <taxon>Ecdysozoa</taxon>
        <taxon>Nematoda</taxon>
        <taxon>Chromadorea</taxon>
        <taxon>Rhabditida</taxon>
        <taxon>Rhabditina</taxon>
        <taxon>Rhabditomorpha</taxon>
        <taxon>Strongyloidea</taxon>
        <taxon>Heligmosomidae</taxon>
        <taxon>Nippostrongylus</taxon>
    </lineage>
</organism>
<accession>A0A0N4XUE9</accession>
<evidence type="ECO:0000313" key="4">
    <source>
        <dbReference type="WBParaSite" id="NBR_0000633101-mRNA-1"/>
    </source>
</evidence>